<gene>
    <name evidence="2" type="ordered locus">OCU_35720</name>
</gene>
<accession>H8IX05</accession>
<dbReference type="EMBL" id="CP003322">
    <property type="protein sequence ID" value="AFC44791.1"/>
    <property type="molecule type" value="Genomic_DNA"/>
</dbReference>
<evidence type="ECO:0000313" key="3">
    <source>
        <dbReference type="Proteomes" id="UP000008004"/>
    </source>
</evidence>
<sequence>MRGKAHLISFASLESWPCIGEAGPGKRPRRFPLYDSRRVGPAVGTSGSSSAGGSGSRHSSLRLDRLPRTVPSSSCLSSSSSRELCLELPRCTRSPPSRMSRPVLRTPSRTGYPAAHGLIGARGGC</sequence>
<evidence type="ECO:0000313" key="2">
    <source>
        <dbReference type="EMBL" id="AFC44791.1"/>
    </source>
</evidence>
<protein>
    <submittedName>
        <fullName evidence="2">Uncharacterized protein</fullName>
    </submittedName>
</protein>
<organism evidence="2 3">
    <name type="scientific">Mycobacterium intracellulare (strain ATCC 13950 / DSM 43223 / JCM 6384 / NCTC 13025 / 3600)</name>
    <dbReference type="NCBI Taxonomy" id="487521"/>
    <lineage>
        <taxon>Bacteria</taxon>
        <taxon>Bacillati</taxon>
        <taxon>Actinomycetota</taxon>
        <taxon>Actinomycetes</taxon>
        <taxon>Mycobacteriales</taxon>
        <taxon>Mycobacteriaceae</taxon>
        <taxon>Mycobacterium</taxon>
        <taxon>Mycobacterium avium complex (MAC)</taxon>
    </lineage>
</organism>
<dbReference type="KEGG" id="mia:OCU_35720"/>
<evidence type="ECO:0000256" key="1">
    <source>
        <dbReference type="SAM" id="MobiDB-lite"/>
    </source>
</evidence>
<dbReference type="Proteomes" id="UP000008004">
    <property type="component" value="Chromosome"/>
</dbReference>
<reference evidence="2 3" key="1">
    <citation type="journal article" date="2012" name="J. Bacteriol.">
        <title>Complete genome sequence of Mycobacterium intracellulare strain ATCC 13950T.</title>
        <authorList>
            <person name="Kim B.J."/>
            <person name="Choi B.S."/>
            <person name="Lim J.S."/>
            <person name="Choi I.Y."/>
            <person name="Lee J.H."/>
            <person name="Chun J."/>
            <person name="Kook Y.H."/>
            <person name="Kim B.J."/>
        </authorList>
    </citation>
    <scope>NUCLEOTIDE SEQUENCE [LARGE SCALE GENOMIC DNA]</scope>
    <source>
        <strain evidence="3">ATCC 13950 / DSM 43223 / JCM 6384 / NCTC 13025 / 3600</strain>
    </source>
</reference>
<name>H8IX05_MYCIA</name>
<dbReference type="HOGENOM" id="CLU_1990180_0_0_11"/>
<proteinExistence type="predicted"/>
<dbReference type="AlphaFoldDB" id="H8IX05"/>
<feature type="region of interest" description="Disordered" evidence="1">
    <location>
        <begin position="19"/>
        <end position="77"/>
    </location>
</feature>